<evidence type="ECO:0000256" key="1">
    <source>
        <dbReference type="SAM" id="Phobius"/>
    </source>
</evidence>
<feature type="transmembrane region" description="Helical" evidence="1">
    <location>
        <begin position="45"/>
        <end position="64"/>
    </location>
</feature>
<evidence type="ECO:0000313" key="3">
    <source>
        <dbReference type="Proteomes" id="UP001241605"/>
    </source>
</evidence>
<reference evidence="2 3" key="1">
    <citation type="submission" date="2023-05" db="EMBL/GenBank/DDBJ databases">
        <title>YMD87, complete Genome.</title>
        <authorList>
            <person name="Zhang J."/>
            <person name="Xu X."/>
        </authorList>
    </citation>
    <scope>NUCLEOTIDE SEQUENCE [LARGE SCALE GENOMIC DNA]</scope>
    <source>
        <strain evidence="2 3">YMD87</strain>
    </source>
</reference>
<organism evidence="2 3">
    <name type="scientific">Tropicibacter oceani</name>
    <dbReference type="NCBI Taxonomy" id="3058420"/>
    <lineage>
        <taxon>Bacteria</taxon>
        <taxon>Pseudomonadati</taxon>
        <taxon>Pseudomonadota</taxon>
        <taxon>Alphaproteobacteria</taxon>
        <taxon>Rhodobacterales</taxon>
        <taxon>Roseobacteraceae</taxon>
        <taxon>Tropicibacter</taxon>
    </lineage>
</organism>
<dbReference type="Proteomes" id="UP001241605">
    <property type="component" value="Chromosome"/>
</dbReference>
<gene>
    <name evidence="2" type="ORF">QF118_14885</name>
</gene>
<evidence type="ECO:0008006" key="4">
    <source>
        <dbReference type="Google" id="ProtNLM"/>
    </source>
</evidence>
<keyword evidence="1" id="KW-0472">Membrane</keyword>
<keyword evidence="1" id="KW-0812">Transmembrane</keyword>
<sequence length="65" mass="6539">MFAEAINQTAGVGVGVFVGTLIGFGLRARSGNVQGLVQGSVWKTAVLGGMVAWLLAAVVSVFMAG</sequence>
<protein>
    <recommendedName>
        <fullName evidence="4">DUF4190 domain-containing protein</fullName>
    </recommendedName>
</protein>
<feature type="transmembrane region" description="Helical" evidence="1">
    <location>
        <begin position="6"/>
        <end position="24"/>
    </location>
</feature>
<keyword evidence="1" id="KW-1133">Transmembrane helix</keyword>
<dbReference type="EMBL" id="CP124616">
    <property type="protein sequence ID" value="WGW03198.1"/>
    <property type="molecule type" value="Genomic_DNA"/>
</dbReference>
<accession>A0ABY8QGS2</accession>
<keyword evidence="3" id="KW-1185">Reference proteome</keyword>
<evidence type="ECO:0000313" key="2">
    <source>
        <dbReference type="EMBL" id="WGW03198.1"/>
    </source>
</evidence>
<dbReference type="RefSeq" id="WP_282299827.1">
    <property type="nucleotide sequence ID" value="NZ_CP124616.1"/>
</dbReference>
<proteinExistence type="predicted"/>
<name>A0ABY8QGS2_9RHOB</name>